<evidence type="ECO:0000256" key="1">
    <source>
        <dbReference type="ARBA" id="ARBA00022605"/>
    </source>
</evidence>
<dbReference type="GO" id="GO:0005524">
    <property type="term" value="F:ATP binding"/>
    <property type="evidence" value="ECO:0007669"/>
    <property type="project" value="UniProtKB-UniRule"/>
</dbReference>
<comment type="similarity">
    <text evidence="7">Belongs to the shikimate kinase family.</text>
</comment>
<keyword evidence="6 7" id="KW-0057">Aromatic amino acid biosynthesis</keyword>
<keyword evidence="2 7" id="KW-0808">Transferase</keyword>
<evidence type="ECO:0000313" key="8">
    <source>
        <dbReference type="EMBL" id="EKO25007.1"/>
    </source>
</evidence>
<dbReference type="EMBL" id="AHNQ02000027">
    <property type="protein sequence ID" value="EKO25007.1"/>
    <property type="molecule type" value="Genomic_DNA"/>
</dbReference>
<dbReference type="CDD" id="cd00464">
    <property type="entry name" value="SK"/>
    <property type="match status" value="1"/>
</dbReference>
<comment type="cofactor">
    <cofactor evidence="7">
        <name>Mg(2+)</name>
        <dbReference type="ChEBI" id="CHEBI:18420"/>
    </cofactor>
    <text evidence="7">Binds 1 Mg(2+) ion per subunit.</text>
</comment>
<comment type="caution">
    <text evidence="8">The sequence shown here is derived from an EMBL/GenBank/DDBJ whole genome shotgun (WGS) entry which is preliminary data.</text>
</comment>
<feature type="binding site" evidence="7">
    <location>
        <position position="83"/>
    </location>
    <ligand>
        <name>substrate</name>
    </ligand>
</feature>
<dbReference type="InterPro" id="IPR000623">
    <property type="entry name" value="Shikimate_kinase/TSH1"/>
</dbReference>
<dbReference type="HAMAP" id="MF_00109">
    <property type="entry name" value="Shikimate_kinase"/>
    <property type="match status" value="1"/>
</dbReference>
<dbReference type="RefSeq" id="WP_000739194.1">
    <property type="nucleotide sequence ID" value="NZ_AHNQ02000027.1"/>
</dbReference>
<comment type="function">
    <text evidence="7">Catalyzes the specific phosphorylation of the 3-hydroxyl group of shikimic acid using ATP as a cosubstrate.</text>
</comment>
<keyword evidence="7" id="KW-0963">Cytoplasm</keyword>
<dbReference type="UniPathway" id="UPA00053">
    <property type="reaction ID" value="UER00088"/>
</dbReference>
<keyword evidence="7" id="KW-0479">Metal-binding</keyword>
<dbReference type="EC" id="2.7.1.71" evidence="7"/>
<dbReference type="InterPro" id="IPR027417">
    <property type="entry name" value="P-loop_NTPase"/>
</dbReference>
<evidence type="ECO:0000256" key="2">
    <source>
        <dbReference type="ARBA" id="ARBA00022679"/>
    </source>
</evidence>
<organism evidence="8 9">
    <name type="scientific">Leptospira interrogans str. UI 12621</name>
    <dbReference type="NCBI Taxonomy" id="1049937"/>
    <lineage>
        <taxon>Bacteria</taxon>
        <taxon>Pseudomonadati</taxon>
        <taxon>Spirochaetota</taxon>
        <taxon>Spirochaetia</taxon>
        <taxon>Leptospirales</taxon>
        <taxon>Leptospiraceae</taxon>
        <taxon>Leptospira</taxon>
    </lineage>
</organism>
<evidence type="ECO:0000313" key="9">
    <source>
        <dbReference type="Proteomes" id="UP000006324"/>
    </source>
</evidence>
<evidence type="ECO:0000256" key="3">
    <source>
        <dbReference type="ARBA" id="ARBA00022741"/>
    </source>
</evidence>
<keyword evidence="4 7" id="KW-0418">Kinase</keyword>
<dbReference type="PRINTS" id="PR01100">
    <property type="entry name" value="SHIKIMTKNASE"/>
</dbReference>
<dbReference type="AlphaFoldDB" id="A0A0F6H9R4"/>
<dbReference type="GO" id="GO:0009073">
    <property type="term" value="P:aromatic amino acid family biosynthetic process"/>
    <property type="evidence" value="ECO:0007669"/>
    <property type="project" value="UniProtKB-KW"/>
</dbReference>
<comment type="subcellular location">
    <subcellularLocation>
        <location evidence="7">Cytoplasm</location>
    </subcellularLocation>
</comment>
<dbReference type="PANTHER" id="PTHR21087:SF16">
    <property type="entry name" value="SHIKIMATE KINASE 1, CHLOROPLASTIC"/>
    <property type="match status" value="1"/>
</dbReference>
<comment type="caution">
    <text evidence="7">Lacks conserved residue(s) required for the propagation of feature annotation.</text>
</comment>
<feature type="binding site" evidence="7">
    <location>
        <position position="131"/>
    </location>
    <ligand>
        <name>ATP</name>
        <dbReference type="ChEBI" id="CHEBI:30616"/>
    </ligand>
</feature>
<protein>
    <recommendedName>
        <fullName evidence="7">Shikimate kinase</fullName>
        <shortName evidence="7">SK</shortName>
        <ecNumber evidence="7">2.7.1.71</ecNumber>
    </recommendedName>
</protein>
<keyword evidence="3 7" id="KW-0547">Nucleotide-binding</keyword>
<evidence type="ECO:0000256" key="4">
    <source>
        <dbReference type="ARBA" id="ARBA00022777"/>
    </source>
</evidence>
<gene>
    <name evidence="7 8" type="primary">aroK</name>
    <name evidence="8" type="ORF">LEP1GSC104_0375</name>
</gene>
<feature type="binding site" evidence="7">
    <location>
        <position position="61"/>
    </location>
    <ligand>
        <name>substrate</name>
    </ligand>
</feature>
<sequence>MKKNFALIGPRGVGKSKISRKLSKITGMPVVSTDMIAVYEIGGMSIPEFIQKNEGDWRPFRNLEFEILTKLKTSQGIILDCGGGILFDLDTKGKEILSDRKTTLLRSIAVVFGLSRPTEILVEKIQNDPTRPPLSTIQSYRTILESRLPYYQSISDYYLEIDDLKVEEICSRILQKIEY</sequence>
<dbReference type="PANTHER" id="PTHR21087">
    <property type="entry name" value="SHIKIMATE KINASE"/>
    <property type="match status" value="1"/>
</dbReference>
<keyword evidence="5 7" id="KW-0067">ATP-binding</keyword>
<dbReference type="GO" id="GO:0008652">
    <property type="term" value="P:amino acid biosynthetic process"/>
    <property type="evidence" value="ECO:0007669"/>
    <property type="project" value="UniProtKB-KW"/>
</dbReference>
<dbReference type="SUPFAM" id="SSF52540">
    <property type="entry name" value="P-loop containing nucleoside triphosphate hydrolases"/>
    <property type="match status" value="1"/>
</dbReference>
<dbReference type="InterPro" id="IPR031322">
    <property type="entry name" value="Shikimate/glucono_kinase"/>
</dbReference>
<dbReference type="GO" id="GO:0005829">
    <property type="term" value="C:cytosol"/>
    <property type="evidence" value="ECO:0007669"/>
    <property type="project" value="TreeGrafter"/>
</dbReference>
<evidence type="ECO:0000256" key="6">
    <source>
        <dbReference type="ARBA" id="ARBA00023141"/>
    </source>
</evidence>
<feature type="binding site" evidence="7">
    <location>
        <position position="147"/>
    </location>
    <ligand>
        <name>substrate</name>
    </ligand>
</feature>
<comment type="subunit">
    <text evidence="7">Monomer.</text>
</comment>
<reference evidence="8 9" key="1">
    <citation type="submission" date="2012-09" db="EMBL/GenBank/DDBJ databases">
        <authorList>
            <person name="Harkins D.M."/>
            <person name="Durkin A.S."/>
            <person name="Brinkac L.M."/>
            <person name="Selengut J.D."/>
            <person name="Sanka R."/>
            <person name="DePew J."/>
            <person name="Purushe J."/>
            <person name="Chanthongthip A."/>
            <person name="Lattana O."/>
            <person name="Phetsouvanh R."/>
            <person name="Newton P.N."/>
            <person name="Vinetz J.M."/>
            <person name="Sutton G.G."/>
            <person name="Nelson W.C."/>
            <person name="Fouts D.E."/>
        </authorList>
    </citation>
    <scope>NUCLEOTIDE SEQUENCE [LARGE SCALE GENOMIC DNA]</scope>
    <source>
        <strain evidence="8 9">UI 12621</strain>
    </source>
</reference>
<dbReference type="GO" id="GO:0000287">
    <property type="term" value="F:magnesium ion binding"/>
    <property type="evidence" value="ECO:0007669"/>
    <property type="project" value="UniProtKB-UniRule"/>
</dbReference>
<feature type="binding site" evidence="7">
    <location>
        <position position="34"/>
    </location>
    <ligand>
        <name>substrate</name>
    </ligand>
</feature>
<comment type="pathway">
    <text evidence="7">Metabolic intermediate biosynthesis; chorismate biosynthesis; chorismate from D-erythrose 4-phosphate and phosphoenolpyruvate: step 5/7.</text>
</comment>
<evidence type="ECO:0000256" key="5">
    <source>
        <dbReference type="ARBA" id="ARBA00022840"/>
    </source>
</evidence>
<evidence type="ECO:0000256" key="7">
    <source>
        <dbReference type="HAMAP-Rule" id="MF_00109"/>
    </source>
</evidence>
<dbReference type="FunFam" id="3.40.50.300:FF:002011">
    <property type="entry name" value="Shikimate kinase"/>
    <property type="match status" value="1"/>
</dbReference>
<comment type="catalytic activity">
    <reaction evidence="7">
        <text>shikimate + ATP = 3-phosphoshikimate + ADP + H(+)</text>
        <dbReference type="Rhea" id="RHEA:13121"/>
        <dbReference type="ChEBI" id="CHEBI:15378"/>
        <dbReference type="ChEBI" id="CHEBI:30616"/>
        <dbReference type="ChEBI" id="CHEBI:36208"/>
        <dbReference type="ChEBI" id="CHEBI:145989"/>
        <dbReference type="ChEBI" id="CHEBI:456216"/>
        <dbReference type="EC" id="2.7.1.71"/>
    </reaction>
</comment>
<dbReference type="Pfam" id="PF01202">
    <property type="entry name" value="SKI"/>
    <property type="match status" value="1"/>
</dbReference>
<feature type="binding site" evidence="7">
    <location>
        <begin position="12"/>
        <end position="17"/>
    </location>
    <ligand>
        <name>ATP</name>
        <dbReference type="ChEBI" id="CHEBI:30616"/>
    </ligand>
</feature>
<proteinExistence type="inferred from homology"/>
<dbReference type="Proteomes" id="UP000006324">
    <property type="component" value="Unassembled WGS sequence"/>
</dbReference>
<feature type="binding site" evidence="7">
    <location>
        <position position="16"/>
    </location>
    <ligand>
        <name>Mg(2+)</name>
        <dbReference type="ChEBI" id="CHEBI:18420"/>
    </ligand>
</feature>
<dbReference type="GO" id="GO:0009423">
    <property type="term" value="P:chorismate biosynthetic process"/>
    <property type="evidence" value="ECO:0007669"/>
    <property type="project" value="UniProtKB-UniRule"/>
</dbReference>
<name>A0A0F6H9R4_LEPIR</name>
<accession>A0A0F6H9R4</accession>
<dbReference type="GO" id="GO:0004765">
    <property type="term" value="F:shikimate kinase activity"/>
    <property type="evidence" value="ECO:0007669"/>
    <property type="project" value="UniProtKB-UniRule"/>
</dbReference>
<keyword evidence="7" id="KW-0460">Magnesium</keyword>
<dbReference type="Gene3D" id="3.40.50.300">
    <property type="entry name" value="P-loop containing nucleotide triphosphate hydrolases"/>
    <property type="match status" value="1"/>
</dbReference>
<keyword evidence="1 7" id="KW-0028">Amino-acid biosynthesis</keyword>